<gene>
    <name evidence="6" type="ORF">BGW38_005435</name>
</gene>
<dbReference type="PANTHER" id="PTHR46233:SF3">
    <property type="entry name" value="HYDROXYACYLGLUTATHIONE HYDROLASE GLOC"/>
    <property type="match status" value="1"/>
</dbReference>
<dbReference type="PANTHER" id="PTHR46233">
    <property type="entry name" value="HYDROXYACYLGLUTATHIONE HYDROLASE GLOC"/>
    <property type="match status" value="1"/>
</dbReference>
<dbReference type="InterPro" id="IPR001279">
    <property type="entry name" value="Metallo-B-lactamas"/>
</dbReference>
<feature type="domain" description="Metallo-beta-lactamase" evidence="5">
    <location>
        <begin position="24"/>
        <end position="232"/>
    </location>
</feature>
<dbReference type="AlphaFoldDB" id="A0A9P6FPY9"/>
<dbReference type="GO" id="GO:0046872">
    <property type="term" value="F:metal ion binding"/>
    <property type="evidence" value="ECO:0007669"/>
    <property type="project" value="UniProtKB-KW"/>
</dbReference>
<evidence type="ECO:0000313" key="7">
    <source>
        <dbReference type="Proteomes" id="UP000780801"/>
    </source>
</evidence>
<sequence>MYDLPDLERFVQVRPGLWRCTIIWAVAYGIECPVATFLVDSGAPTQVERLLKAIDVVFTHANDTLRYICITHAHIDHTGAAPALLEKYPQAKAVMHVEEKPFICHGKSLKTVQSDTWTFSIMKHLGHDADVKLPEDRVIALRDGDKWEFDHVIKFVETPGHTPGSSSFIHIPSRSILVGDAVMNIAANPLWSKIPCISGPMAMSTCHWGNAMEAITKICSLKDEVDTVFPAHDYSMDGIHITKVHEFHHPHGSSN</sequence>
<name>A0A9P6FPY9_9FUNG</name>
<evidence type="ECO:0000313" key="6">
    <source>
        <dbReference type="EMBL" id="KAF9578660.1"/>
    </source>
</evidence>
<organism evidence="6 7">
    <name type="scientific">Lunasporangiospora selenospora</name>
    <dbReference type="NCBI Taxonomy" id="979761"/>
    <lineage>
        <taxon>Eukaryota</taxon>
        <taxon>Fungi</taxon>
        <taxon>Fungi incertae sedis</taxon>
        <taxon>Mucoromycota</taxon>
        <taxon>Mortierellomycotina</taxon>
        <taxon>Mortierellomycetes</taxon>
        <taxon>Mortierellales</taxon>
        <taxon>Mortierellaceae</taxon>
        <taxon>Lunasporangiospora</taxon>
    </lineage>
</organism>
<dbReference type="InterPro" id="IPR051453">
    <property type="entry name" value="MBL_Glyoxalase_II"/>
</dbReference>
<keyword evidence="7" id="KW-1185">Reference proteome</keyword>
<reference evidence="6" key="1">
    <citation type="journal article" date="2020" name="Fungal Divers.">
        <title>Resolving the Mortierellaceae phylogeny through synthesis of multi-gene phylogenetics and phylogenomics.</title>
        <authorList>
            <person name="Vandepol N."/>
            <person name="Liber J."/>
            <person name="Desiro A."/>
            <person name="Na H."/>
            <person name="Kennedy M."/>
            <person name="Barry K."/>
            <person name="Grigoriev I.V."/>
            <person name="Miller A.N."/>
            <person name="O'Donnell K."/>
            <person name="Stajich J.E."/>
            <person name="Bonito G."/>
        </authorList>
    </citation>
    <scope>NUCLEOTIDE SEQUENCE</scope>
    <source>
        <strain evidence="6">KOD1015</strain>
    </source>
</reference>
<comment type="caution">
    <text evidence="6">The sequence shown here is derived from an EMBL/GenBank/DDBJ whole genome shotgun (WGS) entry which is preliminary data.</text>
</comment>
<dbReference type="SUPFAM" id="SSF56281">
    <property type="entry name" value="Metallo-hydrolase/oxidoreductase"/>
    <property type="match status" value="1"/>
</dbReference>
<dbReference type="Gene3D" id="3.60.15.10">
    <property type="entry name" value="Ribonuclease Z/Hydroxyacylglutathione hydrolase-like"/>
    <property type="match status" value="1"/>
</dbReference>
<comment type="cofactor">
    <cofactor evidence="1">
        <name>Zn(2+)</name>
        <dbReference type="ChEBI" id="CHEBI:29105"/>
    </cofactor>
</comment>
<dbReference type="Pfam" id="PF00753">
    <property type="entry name" value="Lactamase_B"/>
    <property type="match status" value="1"/>
</dbReference>
<evidence type="ECO:0000256" key="3">
    <source>
        <dbReference type="ARBA" id="ARBA00022801"/>
    </source>
</evidence>
<evidence type="ECO:0000256" key="1">
    <source>
        <dbReference type="ARBA" id="ARBA00001947"/>
    </source>
</evidence>
<evidence type="ECO:0000259" key="5">
    <source>
        <dbReference type="SMART" id="SM00849"/>
    </source>
</evidence>
<accession>A0A9P6FPY9</accession>
<keyword evidence="2" id="KW-0479">Metal-binding</keyword>
<dbReference type="SMART" id="SM00849">
    <property type="entry name" value="Lactamase_B"/>
    <property type="match status" value="1"/>
</dbReference>
<dbReference type="GO" id="GO:0016787">
    <property type="term" value="F:hydrolase activity"/>
    <property type="evidence" value="ECO:0007669"/>
    <property type="project" value="UniProtKB-KW"/>
</dbReference>
<keyword evidence="4" id="KW-0862">Zinc</keyword>
<dbReference type="InterPro" id="IPR036866">
    <property type="entry name" value="RibonucZ/Hydroxyglut_hydro"/>
</dbReference>
<evidence type="ECO:0000256" key="4">
    <source>
        <dbReference type="ARBA" id="ARBA00022833"/>
    </source>
</evidence>
<proteinExistence type="predicted"/>
<dbReference type="Proteomes" id="UP000780801">
    <property type="component" value="Unassembled WGS sequence"/>
</dbReference>
<evidence type="ECO:0000256" key="2">
    <source>
        <dbReference type="ARBA" id="ARBA00022723"/>
    </source>
</evidence>
<dbReference type="EMBL" id="JAABOA010003446">
    <property type="protein sequence ID" value="KAF9578660.1"/>
    <property type="molecule type" value="Genomic_DNA"/>
</dbReference>
<protein>
    <recommendedName>
        <fullName evidence="5">Metallo-beta-lactamase domain-containing protein</fullName>
    </recommendedName>
</protein>
<dbReference type="OrthoDB" id="515692at2759"/>
<keyword evidence="3" id="KW-0378">Hydrolase</keyword>